<gene>
    <name evidence="1" type="ORF">Tco_1111594</name>
</gene>
<comment type="caution">
    <text evidence="1">The sequence shown here is derived from an EMBL/GenBank/DDBJ whole genome shotgun (WGS) entry which is preliminary data.</text>
</comment>
<dbReference type="EMBL" id="BQNB010020946">
    <property type="protein sequence ID" value="GJU01256.1"/>
    <property type="molecule type" value="Genomic_DNA"/>
</dbReference>
<sequence length="89" mass="10290">MAAAMKHIALNFVKLENFEGVDFRRWQKKMNFLLSSMSVVYVLDTPLPEDGGDNPNVEQVRKRANGIVTLGCYFKYNKQDIGNDQEWTF</sequence>
<protein>
    <recommendedName>
        <fullName evidence="3">Zinc finger, CCHC-type</fullName>
    </recommendedName>
</protein>
<organism evidence="1 2">
    <name type="scientific">Tanacetum coccineum</name>
    <dbReference type="NCBI Taxonomy" id="301880"/>
    <lineage>
        <taxon>Eukaryota</taxon>
        <taxon>Viridiplantae</taxon>
        <taxon>Streptophyta</taxon>
        <taxon>Embryophyta</taxon>
        <taxon>Tracheophyta</taxon>
        <taxon>Spermatophyta</taxon>
        <taxon>Magnoliopsida</taxon>
        <taxon>eudicotyledons</taxon>
        <taxon>Gunneridae</taxon>
        <taxon>Pentapetalae</taxon>
        <taxon>asterids</taxon>
        <taxon>campanulids</taxon>
        <taxon>Asterales</taxon>
        <taxon>Asteraceae</taxon>
        <taxon>Asteroideae</taxon>
        <taxon>Anthemideae</taxon>
        <taxon>Anthemidinae</taxon>
        <taxon>Tanacetum</taxon>
    </lineage>
</organism>
<reference evidence="1" key="1">
    <citation type="journal article" date="2022" name="Int. J. Mol. Sci.">
        <title>Draft Genome of Tanacetum Coccineum: Genomic Comparison of Closely Related Tanacetum-Family Plants.</title>
        <authorList>
            <person name="Yamashiro T."/>
            <person name="Shiraishi A."/>
            <person name="Nakayama K."/>
            <person name="Satake H."/>
        </authorList>
    </citation>
    <scope>NUCLEOTIDE SEQUENCE</scope>
</reference>
<evidence type="ECO:0000313" key="1">
    <source>
        <dbReference type="EMBL" id="GJU01256.1"/>
    </source>
</evidence>
<keyword evidence="2" id="KW-1185">Reference proteome</keyword>
<accession>A0ABQ5IM25</accession>
<proteinExistence type="predicted"/>
<evidence type="ECO:0008006" key="3">
    <source>
        <dbReference type="Google" id="ProtNLM"/>
    </source>
</evidence>
<dbReference type="Proteomes" id="UP001151760">
    <property type="component" value="Unassembled WGS sequence"/>
</dbReference>
<reference evidence="1" key="2">
    <citation type="submission" date="2022-01" db="EMBL/GenBank/DDBJ databases">
        <authorList>
            <person name="Yamashiro T."/>
            <person name="Shiraishi A."/>
            <person name="Satake H."/>
            <person name="Nakayama K."/>
        </authorList>
    </citation>
    <scope>NUCLEOTIDE SEQUENCE</scope>
</reference>
<name>A0ABQ5IM25_9ASTR</name>
<evidence type="ECO:0000313" key="2">
    <source>
        <dbReference type="Proteomes" id="UP001151760"/>
    </source>
</evidence>